<proteinExistence type="predicted"/>
<dbReference type="InterPro" id="IPR016024">
    <property type="entry name" value="ARM-type_fold"/>
</dbReference>
<dbReference type="InterPro" id="IPR040144">
    <property type="entry name" value="RAP1GDS1"/>
</dbReference>
<protein>
    <submittedName>
        <fullName evidence="1">Uncharacterized protein</fullName>
    </submittedName>
</protein>
<organism evidence="1 2">
    <name type="scientific">Discina gigas</name>
    <dbReference type="NCBI Taxonomy" id="1032678"/>
    <lineage>
        <taxon>Eukaryota</taxon>
        <taxon>Fungi</taxon>
        <taxon>Dikarya</taxon>
        <taxon>Ascomycota</taxon>
        <taxon>Pezizomycotina</taxon>
        <taxon>Pezizomycetes</taxon>
        <taxon>Pezizales</taxon>
        <taxon>Discinaceae</taxon>
        <taxon>Discina</taxon>
    </lineage>
</organism>
<reference evidence="1 2" key="1">
    <citation type="submission" date="2024-02" db="EMBL/GenBank/DDBJ databases">
        <title>Discinaceae phylogenomics.</title>
        <authorList>
            <person name="Dirks A.C."/>
            <person name="James T.Y."/>
        </authorList>
    </citation>
    <scope>NUCLEOTIDE SEQUENCE [LARGE SCALE GENOMIC DNA]</scope>
    <source>
        <strain evidence="1 2">ACD0624</strain>
    </source>
</reference>
<evidence type="ECO:0000313" key="1">
    <source>
        <dbReference type="EMBL" id="KAL0640787.1"/>
    </source>
</evidence>
<dbReference type="InterPro" id="IPR011989">
    <property type="entry name" value="ARM-like"/>
</dbReference>
<evidence type="ECO:0000313" key="2">
    <source>
        <dbReference type="Proteomes" id="UP001447188"/>
    </source>
</evidence>
<dbReference type="SUPFAM" id="SSF48371">
    <property type="entry name" value="ARM repeat"/>
    <property type="match status" value="1"/>
</dbReference>
<dbReference type="PANTHER" id="PTHR10957">
    <property type="entry name" value="RAP1 GTPASE-GDP DISSOCIATION STIMULATOR 1"/>
    <property type="match status" value="1"/>
</dbReference>
<name>A0ABR3GXW0_9PEZI</name>
<comment type="caution">
    <text evidence="1">The sequence shown here is derived from an EMBL/GenBank/DDBJ whole genome shotgun (WGS) entry which is preliminary data.</text>
</comment>
<gene>
    <name evidence="1" type="ORF">Q9L58_000094</name>
</gene>
<keyword evidence="2" id="KW-1185">Reference proteome</keyword>
<sequence>MARPNAVEAVQAVFESCKTAESRTPEVLASVLEILKELKTDGVELLLTQAARICGDASREVDWRTPLGESGIVGLFQDIFSLAFEDQELGRHCLRLIGNSCADNDANRVRVIGHPDSLKSVIKATKNPELCPVATVVLYNICLDHEPSQLKAISDGACPSLLDAIGREGFLENGDIALDYFGRILETLLAHDAGKSSCPPSSLALLISLATSPHCSFDDFFSLITLFSILLATPEFQQHLITLKLVPNTLDLLERFYSLVVDPESEKQDEKLITYARNAIMENIGDVSANDSFLAAYPLSSPLMTRVRSWLNETDEEKADMVVTACLILGNVGRSDEVCGALAREYGVHKELFGIIQRTVRRYNSAVEDARKKKGIPVAEGEKKESAGKGAVAVGVLHAATGVLKNLAIAKRNKEVLGLDGALDLVREMMGMEGVGVGQVWYSAAGFGRLVCGNCLENVKLLLQPSSAAETPILVELLRIYAVAEELPTKTEIARTIAGVLRTLNSNPTSTSAPTPTYPDLETALYTHPIARPLWDMILQDKWPVIRSEGLFALALMARGAAEEVWRECGEAEEKVLRGLENKDLDNSIILVAEVKKGLVGEVEDRVKELLVGLAEKKEKGVKVIVSGTTRLQLS</sequence>
<accession>A0ABR3GXW0</accession>
<dbReference type="Gene3D" id="1.25.10.10">
    <property type="entry name" value="Leucine-rich Repeat Variant"/>
    <property type="match status" value="2"/>
</dbReference>
<dbReference type="EMBL" id="JBBBZM010000001">
    <property type="protein sequence ID" value="KAL0640787.1"/>
    <property type="molecule type" value="Genomic_DNA"/>
</dbReference>
<dbReference type="Proteomes" id="UP001447188">
    <property type="component" value="Unassembled WGS sequence"/>
</dbReference>